<sequence length="191" mass="21222">MDVYVSESGCLRACCFLFPPLGAAELEDRRCDRRSSFTHQFRGLYEGGSLALLCLSVFALRGTSALLIVGDLKKPSDQSLDSGFIPSRVPPWRPLCLVKRTLSTLLRFLLDHQKNPNRISPATLSQTRNHLPLVDRPTRISDGIPGNFAPCTFHETLINCLNISLFECSLHVGQIGLKKDDSMRPVKGLLK</sequence>
<reference evidence="1 2" key="1">
    <citation type="submission" date="2021-06" db="EMBL/GenBank/DDBJ databases">
        <authorList>
            <person name="Palmer J.M."/>
        </authorList>
    </citation>
    <scope>NUCLEOTIDE SEQUENCE [LARGE SCALE GENOMIC DNA]</scope>
    <source>
        <strain evidence="1 2">AS_MEX2019</strain>
        <tissue evidence="1">Muscle</tissue>
    </source>
</reference>
<evidence type="ECO:0000313" key="1">
    <source>
        <dbReference type="EMBL" id="MEQ2312758.1"/>
    </source>
</evidence>
<protein>
    <submittedName>
        <fullName evidence="1">Uncharacterized protein</fullName>
    </submittedName>
</protein>
<organism evidence="1 2">
    <name type="scientific">Ameca splendens</name>
    <dbReference type="NCBI Taxonomy" id="208324"/>
    <lineage>
        <taxon>Eukaryota</taxon>
        <taxon>Metazoa</taxon>
        <taxon>Chordata</taxon>
        <taxon>Craniata</taxon>
        <taxon>Vertebrata</taxon>
        <taxon>Euteleostomi</taxon>
        <taxon>Actinopterygii</taxon>
        <taxon>Neopterygii</taxon>
        <taxon>Teleostei</taxon>
        <taxon>Neoteleostei</taxon>
        <taxon>Acanthomorphata</taxon>
        <taxon>Ovalentaria</taxon>
        <taxon>Atherinomorphae</taxon>
        <taxon>Cyprinodontiformes</taxon>
        <taxon>Goodeidae</taxon>
        <taxon>Ameca</taxon>
    </lineage>
</organism>
<gene>
    <name evidence="1" type="ORF">AMECASPLE_034551</name>
</gene>
<dbReference type="EMBL" id="JAHRIP010080154">
    <property type="protein sequence ID" value="MEQ2312758.1"/>
    <property type="molecule type" value="Genomic_DNA"/>
</dbReference>
<keyword evidence="2" id="KW-1185">Reference proteome</keyword>
<accession>A0ABV1A2I4</accession>
<comment type="caution">
    <text evidence="1">The sequence shown here is derived from an EMBL/GenBank/DDBJ whole genome shotgun (WGS) entry which is preliminary data.</text>
</comment>
<dbReference type="Proteomes" id="UP001469553">
    <property type="component" value="Unassembled WGS sequence"/>
</dbReference>
<evidence type="ECO:0000313" key="2">
    <source>
        <dbReference type="Proteomes" id="UP001469553"/>
    </source>
</evidence>
<name>A0ABV1A2I4_9TELE</name>
<proteinExistence type="predicted"/>